<evidence type="ECO:0000313" key="2">
    <source>
        <dbReference type="EMBL" id="VTT69372.1"/>
    </source>
</evidence>
<gene>
    <name evidence="2" type="ORF">C2S_7471</name>
</gene>
<dbReference type="AlphaFoldDB" id="A0A9Q9RNM2"/>
<feature type="region of interest" description="Disordered" evidence="1">
    <location>
        <begin position="175"/>
        <end position="223"/>
    </location>
</feature>
<evidence type="ECO:0000256" key="1">
    <source>
        <dbReference type="SAM" id="MobiDB-lite"/>
    </source>
</evidence>
<name>A0A9Q9RNM2_FUSFU</name>
<sequence length="223" mass="25327">MPNPHYIKVPRGEDLSPDTQQEPASISEPMKNWLRQVPKDMPWHSLDSFAVSDTQDNSEANVAPSNAPATQGTTLILDLIPEFDSEVWFAALDIGSSLAPIPMAITYVRAGMRRMVRRSVLFLETYRVNWGSSQLSKKYGTLYASRHAGEVGKAPEPERGDDRFDQITDMIHPTRQASSQPHMPHYFVHQRPTQSPQRSSRHGHDLTRSPELERQQKRHKLHG</sequence>
<comment type="caution">
    <text evidence="2">The sequence shown here is derived from an EMBL/GenBank/DDBJ whole genome shotgun (WGS) entry which is preliminary data.</text>
</comment>
<dbReference type="Proteomes" id="UP000760494">
    <property type="component" value="Unassembled WGS sequence"/>
</dbReference>
<protein>
    <submittedName>
        <fullName evidence="2">Uncharacterized protein</fullName>
    </submittedName>
</protein>
<proteinExistence type="predicted"/>
<dbReference type="EMBL" id="CABFJX010000246">
    <property type="protein sequence ID" value="VTT69372.1"/>
    <property type="molecule type" value="Genomic_DNA"/>
</dbReference>
<evidence type="ECO:0000313" key="3">
    <source>
        <dbReference type="Proteomes" id="UP000760494"/>
    </source>
</evidence>
<accession>A0A9Q9RNM2</accession>
<reference evidence="2" key="1">
    <citation type="submission" date="2019-05" db="EMBL/GenBank/DDBJ databases">
        <authorList>
            <person name="Piombo E."/>
        </authorList>
    </citation>
    <scope>NUCLEOTIDE SEQUENCE</scope>
    <source>
        <strain evidence="2">C2S</strain>
    </source>
</reference>
<feature type="compositionally biased region" description="Basic and acidic residues" evidence="1">
    <location>
        <begin position="202"/>
        <end position="215"/>
    </location>
</feature>
<feature type="region of interest" description="Disordered" evidence="1">
    <location>
        <begin position="1"/>
        <end position="31"/>
    </location>
</feature>
<organism evidence="2 3">
    <name type="scientific">Fusarium fujikuroi</name>
    <name type="common">Bakanae and foot rot disease fungus</name>
    <name type="synonym">Gibberella fujikuroi</name>
    <dbReference type="NCBI Taxonomy" id="5127"/>
    <lineage>
        <taxon>Eukaryota</taxon>
        <taxon>Fungi</taxon>
        <taxon>Dikarya</taxon>
        <taxon>Ascomycota</taxon>
        <taxon>Pezizomycotina</taxon>
        <taxon>Sordariomycetes</taxon>
        <taxon>Hypocreomycetidae</taxon>
        <taxon>Hypocreales</taxon>
        <taxon>Nectriaceae</taxon>
        <taxon>Fusarium</taxon>
        <taxon>Fusarium fujikuroi species complex</taxon>
    </lineage>
</organism>